<accession>A0A1M6R7I2</accession>
<sequence>MKSSGGNGFLPRKGAIFAIGVLVGGFTFFFTKPVNNEINEGHSSEKRATIAK</sequence>
<organism evidence="2 3">
    <name type="scientific">Alicyclobacillus tolerans</name>
    <dbReference type="NCBI Taxonomy" id="90970"/>
    <lineage>
        <taxon>Bacteria</taxon>
        <taxon>Bacillati</taxon>
        <taxon>Bacillota</taxon>
        <taxon>Bacilli</taxon>
        <taxon>Bacillales</taxon>
        <taxon>Alicyclobacillaceae</taxon>
        <taxon>Alicyclobacillus</taxon>
    </lineage>
</organism>
<name>A0A1M6R7I2_9BACL</name>
<dbReference type="AlphaFoldDB" id="A0A1M6R7I2"/>
<proteinExistence type="predicted"/>
<feature type="transmembrane region" description="Helical" evidence="1">
    <location>
        <begin position="14"/>
        <end position="31"/>
    </location>
</feature>
<gene>
    <name evidence="2" type="ORF">SAMN05443507_11179</name>
</gene>
<dbReference type="RefSeq" id="WP_165611975.1">
    <property type="nucleotide sequence ID" value="NZ_FRAF01000011.1"/>
</dbReference>
<evidence type="ECO:0000313" key="2">
    <source>
        <dbReference type="EMBL" id="SHK28413.1"/>
    </source>
</evidence>
<keyword evidence="1" id="KW-1133">Transmembrane helix</keyword>
<keyword evidence="1" id="KW-0472">Membrane</keyword>
<dbReference type="Proteomes" id="UP000184016">
    <property type="component" value="Unassembled WGS sequence"/>
</dbReference>
<reference evidence="3" key="1">
    <citation type="submission" date="2016-11" db="EMBL/GenBank/DDBJ databases">
        <authorList>
            <person name="Varghese N."/>
            <person name="Submissions S."/>
        </authorList>
    </citation>
    <scope>NUCLEOTIDE SEQUENCE [LARGE SCALE GENOMIC DNA]</scope>
    <source>
        <strain evidence="3">USBA-503</strain>
    </source>
</reference>
<keyword evidence="1" id="KW-0812">Transmembrane</keyword>
<protein>
    <submittedName>
        <fullName evidence="2">Uncharacterized protein</fullName>
    </submittedName>
</protein>
<keyword evidence="3" id="KW-1185">Reference proteome</keyword>
<evidence type="ECO:0000313" key="3">
    <source>
        <dbReference type="Proteomes" id="UP000184016"/>
    </source>
</evidence>
<dbReference type="EMBL" id="FRAF01000011">
    <property type="protein sequence ID" value="SHK28413.1"/>
    <property type="molecule type" value="Genomic_DNA"/>
</dbReference>
<dbReference type="STRING" id="1830138.SAMN05443507_11179"/>
<evidence type="ECO:0000256" key="1">
    <source>
        <dbReference type="SAM" id="Phobius"/>
    </source>
</evidence>